<accession>A0A150N414</accession>
<dbReference type="EMBL" id="LQYY01000142">
    <property type="protein sequence ID" value="KYD31487.1"/>
    <property type="molecule type" value="Genomic_DNA"/>
</dbReference>
<sequence length="40" mass="4872">MFFELIVNTHLRKSTEIYKNFVNRLKKTMMDAKKGKSFFE</sequence>
<proteinExistence type="predicted"/>
<evidence type="ECO:0000313" key="2">
    <source>
        <dbReference type="Proteomes" id="UP000075517"/>
    </source>
</evidence>
<comment type="caution">
    <text evidence="1">The sequence shown here is derived from an EMBL/GenBank/DDBJ whole genome shotgun (WGS) entry which is preliminary data.</text>
</comment>
<name>A0A150N414_GEOSE</name>
<evidence type="ECO:0000313" key="1">
    <source>
        <dbReference type="EMBL" id="KYD31487.1"/>
    </source>
</evidence>
<gene>
    <name evidence="1" type="ORF">B4114_1654</name>
</gene>
<dbReference type="PATRIC" id="fig|1422.17.peg.1741"/>
<dbReference type="Proteomes" id="UP000075517">
    <property type="component" value="Unassembled WGS sequence"/>
</dbReference>
<dbReference type="AlphaFoldDB" id="A0A150N414"/>
<organism evidence="1 2">
    <name type="scientific">Geobacillus stearothermophilus</name>
    <name type="common">Bacillus stearothermophilus</name>
    <dbReference type="NCBI Taxonomy" id="1422"/>
    <lineage>
        <taxon>Bacteria</taxon>
        <taxon>Bacillati</taxon>
        <taxon>Bacillota</taxon>
        <taxon>Bacilli</taxon>
        <taxon>Bacillales</taxon>
        <taxon>Anoxybacillaceae</taxon>
        <taxon>Geobacillus</taxon>
    </lineage>
</organism>
<reference evidence="1 2" key="1">
    <citation type="submission" date="2016-01" db="EMBL/GenBank/DDBJ databases">
        <title>Draft Genome Sequences of Seven Thermophilic Sporeformers Isolated from Foods.</title>
        <authorList>
            <person name="Berendsen E.M."/>
            <person name="Wells-Bennik M.H."/>
            <person name="Krawcyk A.O."/>
            <person name="De Jong A."/>
            <person name="Holsappel S."/>
            <person name="Eijlander R.T."/>
            <person name="Kuipers O.P."/>
        </authorList>
    </citation>
    <scope>NUCLEOTIDE SEQUENCE [LARGE SCALE GENOMIC DNA]</scope>
    <source>
        <strain evidence="1 2">B4114</strain>
    </source>
</reference>
<protein>
    <submittedName>
        <fullName evidence="1">Uncharacterized protein</fullName>
    </submittedName>
</protein>